<dbReference type="HOGENOM" id="CLU_2519747_0_0_2"/>
<proteinExistence type="predicted"/>
<accession>D7E6J9</accession>
<protein>
    <submittedName>
        <fullName evidence="2">Uncharacterized protein</fullName>
    </submittedName>
</protein>
<dbReference type="EMBL" id="CP002069">
    <property type="protein sequence ID" value="ADI73221.1"/>
    <property type="molecule type" value="Genomic_DNA"/>
</dbReference>
<keyword evidence="1" id="KW-0472">Membrane</keyword>
<evidence type="ECO:0000256" key="1">
    <source>
        <dbReference type="SAM" id="Phobius"/>
    </source>
</evidence>
<gene>
    <name evidence="2" type="ordered locus">Metev_0293</name>
</gene>
<sequence>MVLFVLILTLSIHITPHSFEYKKFKSDSNPIEKNHLINNIKKVTNWNHDAGIEDDASTLKLVDPVLMLIILVMAFLLLKAIEHV</sequence>
<dbReference type="KEGG" id="mev:Metev_0293"/>
<reference evidence="2 3" key="1">
    <citation type="submission" date="2010-06" db="EMBL/GenBank/DDBJ databases">
        <title>Complete sequence chromosome of Methanohalobium evestigatum Z-7303.</title>
        <authorList>
            <consortium name="US DOE Joint Genome Institute"/>
            <person name="Lucas S."/>
            <person name="Copeland A."/>
            <person name="Lapidus A."/>
            <person name="Cheng J.-F."/>
            <person name="Bruce D."/>
            <person name="Goodwin L."/>
            <person name="Pitluck S."/>
            <person name="Saunders E."/>
            <person name="Detter J.C."/>
            <person name="Han C."/>
            <person name="Tapia R."/>
            <person name="Land M."/>
            <person name="Hauser L."/>
            <person name="Kyrpides N."/>
            <person name="Mikhailova N."/>
            <person name="Sieprawska-Lupa M."/>
            <person name="Whitman W.B."/>
            <person name="Anderson I."/>
            <person name="Woyke T."/>
        </authorList>
    </citation>
    <scope>NUCLEOTIDE SEQUENCE [LARGE SCALE GENOMIC DNA]</scope>
    <source>
        <strain evidence="3">ATCC BAA-1072 / DSM 3721 / NBRC 107634 / OCM 161 / Z-7303</strain>
    </source>
</reference>
<organism evidence="2 3">
    <name type="scientific">Methanohalobium evestigatum (strain ATCC BAA-1072 / DSM 3721 / NBRC 107634 / OCM 161 / Z-7303)</name>
    <dbReference type="NCBI Taxonomy" id="644295"/>
    <lineage>
        <taxon>Archaea</taxon>
        <taxon>Methanobacteriati</taxon>
        <taxon>Methanobacteriota</taxon>
        <taxon>Stenosarchaea group</taxon>
        <taxon>Methanomicrobia</taxon>
        <taxon>Methanosarcinales</taxon>
        <taxon>Methanosarcinaceae</taxon>
        <taxon>Methanohalobium</taxon>
    </lineage>
</organism>
<evidence type="ECO:0000313" key="2">
    <source>
        <dbReference type="EMBL" id="ADI73221.1"/>
    </source>
</evidence>
<name>D7E6J9_METEZ</name>
<keyword evidence="1" id="KW-1133">Transmembrane helix</keyword>
<keyword evidence="1" id="KW-0812">Transmembrane</keyword>
<dbReference type="STRING" id="644295.Metev_0293"/>
<evidence type="ECO:0000313" key="3">
    <source>
        <dbReference type="Proteomes" id="UP000000391"/>
    </source>
</evidence>
<dbReference type="AlphaFoldDB" id="D7E6J9"/>
<dbReference type="Proteomes" id="UP000000391">
    <property type="component" value="Chromosome"/>
</dbReference>
<keyword evidence="3" id="KW-1185">Reference proteome</keyword>
<feature type="transmembrane region" description="Helical" evidence="1">
    <location>
        <begin position="64"/>
        <end position="81"/>
    </location>
</feature>